<dbReference type="InterPro" id="IPR001678">
    <property type="entry name" value="MeTrfase_RsmB-F_NOP2_dom"/>
</dbReference>
<dbReference type="PROSITE" id="PS51686">
    <property type="entry name" value="SAM_MT_RSMB_NOP"/>
    <property type="match status" value="1"/>
</dbReference>
<dbReference type="FunFam" id="3.40.50.150:FF:000257">
    <property type="entry name" value="16S rRNA methyltransferase"/>
    <property type="match status" value="1"/>
</dbReference>
<evidence type="ECO:0000313" key="9">
    <source>
        <dbReference type="Proteomes" id="UP000633219"/>
    </source>
</evidence>
<feature type="region of interest" description="Disordered" evidence="6">
    <location>
        <begin position="1"/>
        <end position="30"/>
    </location>
</feature>
<evidence type="ECO:0000256" key="6">
    <source>
        <dbReference type="SAM" id="MobiDB-lite"/>
    </source>
</evidence>
<name>A0A936YR38_9HYPH</name>
<feature type="domain" description="SAM-dependent MTase RsmB/NOP-type" evidence="7">
    <location>
        <begin position="168"/>
        <end position="458"/>
    </location>
</feature>
<keyword evidence="3 5" id="KW-0949">S-adenosyl-L-methionine</keyword>
<dbReference type="SUPFAM" id="SSF48013">
    <property type="entry name" value="NusB-like"/>
    <property type="match status" value="1"/>
</dbReference>
<feature type="compositionally biased region" description="Basic residues" evidence="6">
    <location>
        <begin position="8"/>
        <end position="21"/>
    </location>
</feature>
<feature type="binding site" evidence="5">
    <location>
        <position position="340"/>
    </location>
    <ligand>
        <name>S-adenosyl-L-methionine</name>
        <dbReference type="ChEBI" id="CHEBI:59789"/>
    </ligand>
</feature>
<sequence length="459" mass="49871">MTSDYGRRSQHPAAKHGKGRTPRTAEPDKPGFQARAAAVKIMSAVIGQKTPLDGMLDDHHGNPAFSVLSLQDRALVRAILNSGLRHLTWIDAIFNSYLDKPLPEGASHLRHILSVAATQILFLDVPDHSAVDIAVEQARRDPRSSRFANLVNALLRRLGREKHDVLEGVSKAVSPLPAWYEKRLVATYGKETTAAIAEAYLKLAPIDLTVKSDPQHWADTLGGTVLPTGTVRLDKFDGAVTELTGFADGVWWVQDAAAAIPARLLGDIKGKRVADLCAAPGGKTAQLIVQGANVTAVEQSASRIKRMKSNFDRLGLTAEIVNARLEEYEPAEPFDAVLLDAPCSSTGTIRRHPDVLWTKGVDDIETLARVQYNLLVSAFALVRPGGTIVFSNCSLDRLEGEEVVEKFLRANPNAERAPIAKQDWPGLEEAITELGEIRTTPATLGGMDGFFAAVIRRKQ</sequence>
<reference evidence="8" key="1">
    <citation type="submission" date="2021-01" db="EMBL/GenBank/DDBJ databases">
        <title>Rhizobium sp. strain KVB221 16S ribosomal RNA gene Genome sequencing and assembly.</title>
        <authorList>
            <person name="Kang M."/>
        </authorList>
    </citation>
    <scope>NUCLEOTIDE SEQUENCE</scope>
    <source>
        <strain evidence="8">KVB221</strain>
    </source>
</reference>
<dbReference type="GO" id="GO:0003723">
    <property type="term" value="F:RNA binding"/>
    <property type="evidence" value="ECO:0007669"/>
    <property type="project" value="UniProtKB-UniRule"/>
</dbReference>
<dbReference type="InterPro" id="IPR006027">
    <property type="entry name" value="NusB_RsmB_TIM44"/>
</dbReference>
<accession>A0A936YR38</accession>
<dbReference type="EMBL" id="JAEQNC010000011">
    <property type="protein sequence ID" value="MBL0374133.1"/>
    <property type="molecule type" value="Genomic_DNA"/>
</dbReference>
<evidence type="ECO:0000259" key="7">
    <source>
        <dbReference type="PROSITE" id="PS51686"/>
    </source>
</evidence>
<dbReference type="InterPro" id="IPR049560">
    <property type="entry name" value="MeTrfase_RsmB-F_NOP2_cat"/>
</dbReference>
<dbReference type="InterPro" id="IPR023267">
    <property type="entry name" value="RCMT"/>
</dbReference>
<evidence type="ECO:0000256" key="1">
    <source>
        <dbReference type="ARBA" id="ARBA00022603"/>
    </source>
</evidence>
<dbReference type="Gene3D" id="3.40.50.150">
    <property type="entry name" value="Vaccinia Virus protein VP39"/>
    <property type="match status" value="1"/>
</dbReference>
<dbReference type="PANTHER" id="PTHR22807:SF61">
    <property type="entry name" value="NOL1_NOP2_SUN FAMILY PROTEIN _ ANTITERMINATION NUSB DOMAIN-CONTAINING PROTEIN"/>
    <property type="match status" value="1"/>
</dbReference>
<keyword evidence="2 5" id="KW-0808">Transferase</keyword>
<dbReference type="Gene3D" id="1.10.940.10">
    <property type="entry name" value="NusB-like"/>
    <property type="match status" value="1"/>
</dbReference>
<dbReference type="GO" id="GO:0001510">
    <property type="term" value="P:RNA methylation"/>
    <property type="evidence" value="ECO:0007669"/>
    <property type="project" value="InterPro"/>
</dbReference>
<feature type="active site" description="Nucleophile" evidence="5">
    <location>
        <position position="393"/>
    </location>
</feature>
<dbReference type="InterPro" id="IPR035926">
    <property type="entry name" value="NusB-like_sf"/>
</dbReference>
<dbReference type="Pfam" id="PF01189">
    <property type="entry name" value="Methyltr_RsmB-F"/>
    <property type="match status" value="1"/>
</dbReference>
<dbReference type="SUPFAM" id="SSF53335">
    <property type="entry name" value="S-adenosyl-L-methionine-dependent methyltransferases"/>
    <property type="match status" value="1"/>
</dbReference>
<comment type="similarity">
    <text evidence="5">Belongs to the class I-like SAM-binding methyltransferase superfamily. RsmB/NOP family.</text>
</comment>
<evidence type="ECO:0000256" key="3">
    <source>
        <dbReference type="ARBA" id="ARBA00022691"/>
    </source>
</evidence>
<dbReference type="GO" id="GO:0006355">
    <property type="term" value="P:regulation of DNA-templated transcription"/>
    <property type="evidence" value="ECO:0007669"/>
    <property type="project" value="InterPro"/>
</dbReference>
<dbReference type="InterPro" id="IPR029063">
    <property type="entry name" value="SAM-dependent_MTases_sf"/>
</dbReference>
<dbReference type="GO" id="GO:0008173">
    <property type="term" value="F:RNA methyltransferase activity"/>
    <property type="evidence" value="ECO:0007669"/>
    <property type="project" value="InterPro"/>
</dbReference>
<keyword evidence="4 5" id="KW-0694">RNA-binding</keyword>
<dbReference type="PANTHER" id="PTHR22807">
    <property type="entry name" value="NOP2 YEAST -RELATED NOL1/NOP2/FMU SUN DOMAIN-CONTAINING"/>
    <property type="match status" value="1"/>
</dbReference>
<comment type="caution">
    <text evidence="8">The sequence shown here is derived from an EMBL/GenBank/DDBJ whole genome shotgun (WGS) entry which is preliminary data.</text>
</comment>
<dbReference type="PRINTS" id="PR02008">
    <property type="entry name" value="RCMTFAMILY"/>
</dbReference>
<organism evidence="8 9">
    <name type="scientific">Rhizobium setariae</name>
    <dbReference type="NCBI Taxonomy" id="2801340"/>
    <lineage>
        <taxon>Bacteria</taxon>
        <taxon>Pseudomonadati</taxon>
        <taxon>Pseudomonadota</taxon>
        <taxon>Alphaproteobacteria</taxon>
        <taxon>Hyphomicrobiales</taxon>
        <taxon>Rhizobiaceae</taxon>
        <taxon>Rhizobium/Agrobacterium group</taxon>
        <taxon>Rhizobium</taxon>
    </lineage>
</organism>
<gene>
    <name evidence="8" type="ORF">JJB09_19090</name>
</gene>
<evidence type="ECO:0000256" key="4">
    <source>
        <dbReference type="ARBA" id="ARBA00022884"/>
    </source>
</evidence>
<proteinExistence type="inferred from homology"/>
<evidence type="ECO:0000256" key="2">
    <source>
        <dbReference type="ARBA" id="ARBA00022679"/>
    </source>
</evidence>
<evidence type="ECO:0000256" key="5">
    <source>
        <dbReference type="PROSITE-ProRule" id="PRU01023"/>
    </source>
</evidence>
<feature type="binding site" evidence="5">
    <location>
        <begin position="277"/>
        <end position="283"/>
    </location>
    <ligand>
        <name>S-adenosyl-L-methionine</name>
        <dbReference type="ChEBI" id="CHEBI:59789"/>
    </ligand>
</feature>
<comment type="caution">
    <text evidence="5">Lacks conserved residue(s) required for the propagation of feature annotation.</text>
</comment>
<protein>
    <submittedName>
        <fullName evidence="8">MFS transporter</fullName>
    </submittedName>
</protein>
<evidence type="ECO:0000313" key="8">
    <source>
        <dbReference type="EMBL" id="MBL0374133.1"/>
    </source>
</evidence>
<dbReference type="Pfam" id="PF01029">
    <property type="entry name" value="NusB"/>
    <property type="match status" value="1"/>
</dbReference>
<dbReference type="Proteomes" id="UP000633219">
    <property type="component" value="Unassembled WGS sequence"/>
</dbReference>
<dbReference type="RefSeq" id="WP_201661876.1">
    <property type="nucleotide sequence ID" value="NZ_JAEQNC010000011.1"/>
</dbReference>
<feature type="binding site" evidence="5">
    <location>
        <position position="298"/>
    </location>
    <ligand>
        <name>S-adenosyl-L-methionine</name>
        <dbReference type="ChEBI" id="CHEBI:59789"/>
    </ligand>
</feature>
<keyword evidence="9" id="KW-1185">Reference proteome</keyword>
<dbReference type="CDD" id="cd02440">
    <property type="entry name" value="AdoMet_MTases"/>
    <property type="match status" value="1"/>
</dbReference>
<keyword evidence="1 5" id="KW-0489">Methyltransferase</keyword>
<dbReference type="AlphaFoldDB" id="A0A936YR38"/>